<dbReference type="PROSITE" id="PS50883">
    <property type="entry name" value="EAL"/>
    <property type="match status" value="1"/>
</dbReference>
<dbReference type="SMART" id="SM00448">
    <property type="entry name" value="REC"/>
    <property type="match status" value="1"/>
</dbReference>
<dbReference type="Gene3D" id="3.20.20.450">
    <property type="entry name" value="EAL domain"/>
    <property type="match status" value="1"/>
</dbReference>
<dbReference type="SUPFAM" id="SSF52172">
    <property type="entry name" value="CheY-like"/>
    <property type="match status" value="1"/>
</dbReference>
<dbReference type="Proteomes" id="UP000283314">
    <property type="component" value="Unassembled WGS sequence"/>
</dbReference>
<dbReference type="Gene3D" id="3.40.50.2300">
    <property type="match status" value="1"/>
</dbReference>
<name>A0A415L957_9FIRM</name>
<sequence>MIKESREKNRLLIADDSKMNREILKEILGDEYIVTEAKDGTEAIELLKKEEDSFSALLLDLNMPETNGYQVLEWMNEEYVIERIPVIVILAEDNHESIEKAYELGAMDYFTHPFDMFEIQKRVAGTLNLYKKYENLIMASKQVIYVCNSDYSRILYASDGFCRKFNVERNNLYGKNFNSDSGIVLDPEANKDENIFGIKLKFDKRTKNYYQFSVEKTMWGCRNANIVTLLDVTKLIKLNQERVMVFKKSARFLSNLNDNVKTILHLNLTENTFRYIDNNYNELIEKEKYKTVDEIMEALEDYMIVPEEREQFHNKFNKQKLIDSYVEDDENQSFVCACVLEERYRFVLKMTLALYKNVINGEIEGFFIIEDITDAKMDRMTLDLFYSKNYVITGIADLVNNSIYVKRENDNEISKLKNRYRDYDQFCKNMADIYIDEKTKSEFYNMLSKDVIMQKLEKDEQYFETIEYKIGNNIKIAKIQFRWFIKEYKCVLITVEDATNESHMDILTGLYNRSGFHNKAKDIIEKAEDVTKYAMMYFNLKSFKAINHSVGTEGGDYILKNYASRLKNSELEPLTLGRTQSDHFGCLVERRNINWKKLIEFCTQDFEYKGMDIKIQSLVGIYYIEDKNIGINEMYDSAKMSSENIEDGYVKPYKIFDNSIRKQYISSNMVVRNFETAMKKGEFEVYLQPVFDAKTRKMASAEALIRWKYQGDKLISPAVFIPALEDSGQISLLDLFVIKTVKNYQERRRKSGKTNIPISMNLSWMDFYDTKMIDWILDDLQQNPTPQNVVRYEITETSYAAIAENRQNVLDEFKLRNAKIMLDDFGSGYSSFSMLQSYDFDILKLDMGFVRKIESSEKTREIIKSIIGMAHRIGAKIVAEGAETDQQVEFLKENDCDYIQGYYFSKPLPQKEFEAYVEEYWDNDKVFEK</sequence>
<dbReference type="Pfam" id="PF00563">
    <property type="entry name" value="EAL"/>
    <property type="match status" value="1"/>
</dbReference>
<evidence type="ECO:0000259" key="5">
    <source>
        <dbReference type="PROSITE" id="PS50883"/>
    </source>
</evidence>
<dbReference type="PROSITE" id="PS50110">
    <property type="entry name" value="RESPONSE_REGULATORY"/>
    <property type="match status" value="1"/>
</dbReference>
<dbReference type="EMBL" id="QROT01000005">
    <property type="protein sequence ID" value="RHL45075.1"/>
    <property type="molecule type" value="Genomic_DNA"/>
</dbReference>
<evidence type="ECO:0000256" key="2">
    <source>
        <dbReference type="ARBA" id="ARBA00024867"/>
    </source>
</evidence>
<dbReference type="InterPro" id="IPR001633">
    <property type="entry name" value="EAL_dom"/>
</dbReference>
<dbReference type="InterPro" id="IPR011006">
    <property type="entry name" value="CheY-like_superfamily"/>
</dbReference>
<dbReference type="InterPro" id="IPR043128">
    <property type="entry name" value="Rev_trsase/Diguanyl_cyclase"/>
</dbReference>
<dbReference type="SMART" id="SM00267">
    <property type="entry name" value="GGDEF"/>
    <property type="match status" value="1"/>
</dbReference>
<proteinExistence type="predicted"/>
<feature type="domain" description="EAL" evidence="5">
    <location>
        <begin position="667"/>
        <end position="921"/>
    </location>
</feature>
<keyword evidence="3" id="KW-0597">Phosphoprotein</keyword>
<dbReference type="InterPro" id="IPR050706">
    <property type="entry name" value="Cyclic-di-GMP_PDE-like"/>
</dbReference>
<dbReference type="PANTHER" id="PTHR33121:SF70">
    <property type="entry name" value="SIGNALING PROTEIN YKOW"/>
    <property type="match status" value="1"/>
</dbReference>
<protein>
    <recommendedName>
        <fullName evidence="1">Stage 0 sporulation protein A homolog</fullName>
    </recommendedName>
</protein>
<dbReference type="CDD" id="cd01948">
    <property type="entry name" value="EAL"/>
    <property type="match status" value="1"/>
</dbReference>
<evidence type="ECO:0000259" key="4">
    <source>
        <dbReference type="PROSITE" id="PS50110"/>
    </source>
</evidence>
<gene>
    <name evidence="6" type="ORF">DW018_06915</name>
</gene>
<evidence type="ECO:0000256" key="3">
    <source>
        <dbReference type="PROSITE-ProRule" id="PRU00169"/>
    </source>
</evidence>
<dbReference type="RefSeq" id="WP_117900987.1">
    <property type="nucleotide sequence ID" value="NZ_CABJDQ010000005.1"/>
</dbReference>
<feature type="domain" description="Response regulatory" evidence="4">
    <location>
        <begin position="10"/>
        <end position="127"/>
    </location>
</feature>
<comment type="caution">
    <text evidence="6">The sequence shown here is derived from an EMBL/GenBank/DDBJ whole genome shotgun (WGS) entry which is preliminary data.</text>
</comment>
<evidence type="ECO:0000313" key="6">
    <source>
        <dbReference type="EMBL" id="RHL45075.1"/>
    </source>
</evidence>
<dbReference type="Gene3D" id="3.30.70.270">
    <property type="match status" value="1"/>
</dbReference>
<organism evidence="6 7">
    <name type="scientific">Eubacterium ventriosum</name>
    <dbReference type="NCBI Taxonomy" id="39496"/>
    <lineage>
        <taxon>Bacteria</taxon>
        <taxon>Bacillati</taxon>
        <taxon>Bacillota</taxon>
        <taxon>Clostridia</taxon>
        <taxon>Eubacteriales</taxon>
        <taxon>Eubacteriaceae</taxon>
        <taxon>Eubacterium</taxon>
    </lineage>
</organism>
<dbReference type="InterPro" id="IPR035919">
    <property type="entry name" value="EAL_sf"/>
</dbReference>
<dbReference type="SUPFAM" id="SSF55073">
    <property type="entry name" value="Nucleotide cyclase"/>
    <property type="match status" value="1"/>
</dbReference>
<dbReference type="AlphaFoldDB" id="A0A415L957"/>
<accession>A0A415L957</accession>
<reference evidence="6 7" key="1">
    <citation type="submission" date="2018-08" db="EMBL/GenBank/DDBJ databases">
        <title>A genome reference for cultivated species of the human gut microbiota.</title>
        <authorList>
            <person name="Zou Y."/>
            <person name="Xue W."/>
            <person name="Luo G."/>
        </authorList>
    </citation>
    <scope>NUCLEOTIDE SEQUENCE [LARGE SCALE GENOMIC DNA]</scope>
    <source>
        <strain evidence="6 7">AF37-4</strain>
    </source>
</reference>
<dbReference type="SMART" id="SM00052">
    <property type="entry name" value="EAL"/>
    <property type="match status" value="1"/>
</dbReference>
<dbReference type="GO" id="GO:0071111">
    <property type="term" value="F:cyclic-guanylate-specific phosphodiesterase activity"/>
    <property type="evidence" value="ECO:0007669"/>
    <property type="project" value="InterPro"/>
</dbReference>
<dbReference type="InterPro" id="IPR000160">
    <property type="entry name" value="GGDEF_dom"/>
</dbReference>
<evidence type="ECO:0000256" key="1">
    <source>
        <dbReference type="ARBA" id="ARBA00018672"/>
    </source>
</evidence>
<dbReference type="Pfam" id="PF00072">
    <property type="entry name" value="Response_reg"/>
    <property type="match status" value="1"/>
</dbReference>
<dbReference type="SUPFAM" id="SSF141868">
    <property type="entry name" value="EAL domain-like"/>
    <property type="match status" value="1"/>
</dbReference>
<dbReference type="GO" id="GO:0000160">
    <property type="term" value="P:phosphorelay signal transduction system"/>
    <property type="evidence" value="ECO:0007669"/>
    <property type="project" value="InterPro"/>
</dbReference>
<dbReference type="CDD" id="cd00156">
    <property type="entry name" value="REC"/>
    <property type="match status" value="1"/>
</dbReference>
<dbReference type="GeneID" id="66466967"/>
<dbReference type="InterPro" id="IPR029787">
    <property type="entry name" value="Nucleotide_cyclase"/>
</dbReference>
<feature type="modified residue" description="4-aspartylphosphate" evidence="3">
    <location>
        <position position="60"/>
    </location>
</feature>
<dbReference type="InterPro" id="IPR001789">
    <property type="entry name" value="Sig_transdc_resp-reg_receiver"/>
</dbReference>
<dbReference type="PANTHER" id="PTHR33121">
    <property type="entry name" value="CYCLIC DI-GMP PHOSPHODIESTERASE PDEF"/>
    <property type="match status" value="1"/>
</dbReference>
<dbReference type="Pfam" id="PF00990">
    <property type="entry name" value="GGDEF"/>
    <property type="match status" value="1"/>
</dbReference>
<comment type="function">
    <text evidence="2">May play the central regulatory role in sporulation. It may be an element of the effector pathway responsible for the activation of sporulation genes in response to nutritional stress. Spo0A may act in concert with spo0H (a sigma factor) to control the expression of some genes that are critical to the sporulation process.</text>
</comment>
<evidence type="ECO:0000313" key="7">
    <source>
        <dbReference type="Proteomes" id="UP000283314"/>
    </source>
</evidence>